<dbReference type="PANTHER" id="PTHR24300:SF84">
    <property type="entry name" value="CYTOCHROME P450, FAMILY 2, SUBFAMILY T, POLYPEPTIDE 4"/>
    <property type="match status" value="1"/>
</dbReference>
<dbReference type="EMBL" id="JAACNH010000003">
    <property type="protein sequence ID" value="KAG8448789.1"/>
    <property type="molecule type" value="Genomic_DNA"/>
</dbReference>
<sequence length="354" mass="40867">MGKRGVEERIKEEAQFLMEEFRQTKQTSFDPTFFLSRAVSNVICSIVFGNRFDYEDKKFLTLMNLINENFCLMSSNWGTFFNIFPGVMKYLPGPHKQIFQNFEKIKLFVLEILKSHQETFQPDCPRDLMDCFLVEIQKEKENPMSHFNMDTLVMTTLTLFFGGTETVSTTLRYGILILMKYPDVAEKIQDEIKNVIGKNRCPSLDDRCRMPYTDAVIHEIQRFTSVIPLNLPHAVIQDTIFRGYKLPKGTNIIPVLASVHSDPEKYNDPQKFDPHNFLDKNNGFKNNEAFMPFSSGKRICVGESLARMELFLFFTTLLQNFTFQPTQDPKHIDLTPSVSGVGNVPVPYELCTIP</sequence>
<gene>
    <name evidence="15" type="ORF">GDO86_015743</name>
</gene>
<evidence type="ECO:0000256" key="4">
    <source>
        <dbReference type="ARBA" id="ARBA00010617"/>
    </source>
</evidence>
<evidence type="ECO:0000256" key="3">
    <source>
        <dbReference type="ARBA" id="ARBA00004406"/>
    </source>
</evidence>
<reference evidence="15" key="1">
    <citation type="thesis" date="2020" institute="ProQuest LLC" country="789 East Eisenhower Parkway, Ann Arbor, MI, USA">
        <title>Comparative Genomics and Chromosome Evolution.</title>
        <authorList>
            <person name="Mudd A.B."/>
        </authorList>
    </citation>
    <scope>NUCLEOTIDE SEQUENCE</scope>
    <source>
        <strain evidence="15">Female2</strain>
        <tissue evidence="15">Blood</tissue>
    </source>
</reference>
<dbReference type="InterPro" id="IPR036396">
    <property type="entry name" value="Cyt_P450_sf"/>
</dbReference>
<evidence type="ECO:0000256" key="6">
    <source>
        <dbReference type="ARBA" id="ARBA00022723"/>
    </source>
</evidence>
<name>A0A8T2JU87_9PIPI</name>
<dbReference type="InterPro" id="IPR001128">
    <property type="entry name" value="Cyt_P450"/>
</dbReference>
<evidence type="ECO:0000256" key="9">
    <source>
        <dbReference type="ARBA" id="ARBA00023002"/>
    </source>
</evidence>
<evidence type="ECO:0000256" key="14">
    <source>
        <dbReference type="RuleBase" id="RU000461"/>
    </source>
</evidence>
<evidence type="ECO:0000256" key="5">
    <source>
        <dbReference type="ARBA" id="ARBA00022617"/>
    </source>
</evidence>
<dbReference type="GO" id="GO:0020037">
    <property type="term" value="F:heme binding"/>
    <property type="evidence" value="ECO:0007669"/>
    <property type="project" value="InterPro"/>
</dbReference>
<dbReference type="OrthoDB" id="3934656at2759"/>
<comment type="cofactor">
    <cofactor evidence="1 13">
        <name>heme</name>
        <dbReference type="ChEBI" id="CHEBI:30413"/>
    </cofactor>
</comment>
<evidence type="ECO:0000256" key="10">
    <source>
        <dbReference type="ARBA" id="ARBA00023004"/>
    </source>
</evidence>
<evidence type="ECO:0000256" key="13">
    <source>
        <dbReference type="PIRSR" id="PIRSR602401-1"/>
    </source>
</evidence>
<dbReference type="PANTHER" id="PTHR24300">
    <property type="entry name" value="CYTOCHROME P450 508A4-RELATED"/>
    <property type="match status" value="1"/>
</dbReference>
<dbReference type="AlphaFoldDB" id="A0A8T2JU87"/>
<dbReference type="Proteomes" id="UP000812440">
    <property type="component" value="Chromosome 8_10"/>
</dbReference>
<keyword evidence="16" id="KW-1185">Reference proteome</keyword>
<comment type="subcellular location">
    <subcellularLocation>
        <location evidence="3">Endoplasmic reticulum membrane</location>
        <topology evidence="3">Peripheral membrane protein</topology>
    </subcellularLocation>
    <subcellularLocation>
        <location evidence="2">Microsome membrane</location>
        <topology evidence="2">Peripheral membrane protein</topology>
    </subcellularLocation>
</comment>
<keyword evidence="10 13" id="KW-0408">Iron</keyword>
<evidence type="ECO:0000313" key="15">
    <source>
        <dbReference type="EMBL" id="KAG8448789.1"/>
    </source>
</evidence>
<feature type="non-terminal residue" evidence="15">
    <location>
        <position position="1"/>
    </location>
</feature>
<dbReference type="GO" id="GO:0008392">
    <property type="term" value="F:arachidonate epoxygenase activity"/>
    <property type="evidence" value="ECO:0007669"/>
    <property type="project" value="TreeGrafter"/>
</dbReference>
<keyword evidence="6 13" id="KW-0479">Metal-binding</keyword>
<dbReference type="PRINTS" id="PR01684">
    <property type="entry name" value="EP450ICYP2A"/>
</dbReference>
<protein>
    <submittedName>
        <fullName evidence="15">Uncharacterized protein</fullName>
    </submittedName>
</protein>
<evidence type="ECO:0000256" key="1">
    <source>
        <dbReference type="ARBA" id="ARBA00001971"/>
    </source>
</evidence>
<dbReference type="InterPro" id="IPR008067">
    <property type="entry name" value="Cyt_P450_E_grp-I_CYP2A-like"/>
</dbReference>
<comment type="similarity">
    <text evidence="4 14">Belongs to the cytochrome P450 family.</text>
</comment>
<dbReference type="InterPro" id="IPR017972">
    <property type="entry name" value="Cyt_P450_CS"/>
</dbReference>
<proteinExistence type="inferred from homology"/>
<keyword evidence="5 13" id="KW-0349">Heme</keyword>
<dbReference type="InterPro" id="IPR002401">
    <property type="entry name" value="Cyt_P450_E_grp-I"/>
</dbReference>
<evidence type="ECO:0000256" key="2">
    <source>
        <dbReference type="ARBA" id="ARBA00004174"/>
    </source>
</evidence>
<organism evidence="15 16">
    <name type="scientific">Hymenochirus boettgeri</name>
    <name type="common">Congo dwarf clawed frog</name>
    <dbReference type="NCBI Taxonomy" id="247094"/>
    <lineage>
        <taxon>Eukaryota</taxon>
        <taxon>Metazoa</taxon>
        <taxon>Chordata</taxon>
        <taxon>Craniata</taxon>
        <taxon>Vertebrata</taxon>
        <taxon>Euteleostomi</taxon>
        <taxon>Amphibia</taxon>
        <taxon>Batrachia</taxon>
        <taxon>Anura</taxon>
        <taxon>Pipoidea</taxon>
        <taxon>Pipidae</taxon>
        <taxon>Pipinae</taxon>
        <taxon>Hymenochirus</taxon>
    </lineage>
</organism>
<keyword evidence="12" id="KW-0472">Membrane</keyword>
<evidence type="ECO:0000256" key="12">
    <source>
        <dbReference type="ARBA" id="ARBA00023136"/>
    </source>
</evidence>
<dbReference type="PRINTS" id="PR00385">
    <property type="entry name" value="P450"/>
</dbReference>
<dbReference type="Gene3D" id="1.10.630.10">
    <property type="entry name" value="Cytochrome P450"/>
    <property type="match status" value="1"/>
</dbReference>
<keyword evidence="7" id="KW-0256">Endoplasmic reticulum</keyword>
<dbReference type="GO" id="GO:0005789">
    <property type="term" value="C:endoplasmic reticulum membrane"/>
    <property type="evidence" value="ECO:0007669"/>
    <property type="project" value="UniProtKB-SubCell"/>
</dbReference>
<comment type="caution">
    <text evidence="15">The sequence shown here is derived from an EMBL/GenBank/DDBJ whole genome shotgun (WGS) entry which is preliminary data.</text>
</comment>
<evidence type="ECO:0000313" key="16">
    <source>
        <dbReference type="Proteomes" id="UP000812440"/>
    </source>
</evidence>
<dbReference type="Pfam" id="PF00067">
    <property type="entry name" value="p450"/>
    <property type="match status" value="1"/>
</dbReference>
<dbReference type="FunFam" id="1.10.630.10:FF:000238">
    <property type="entry name" value="Cytochrome P450 2A6"/>
    <property type="match status" value="1"/>
</dbReference>
<keyword evidence="9 14" id="KW-0560">Oxidoreductase</keyword>
<dbReference type="PROSITE" id="PS00086">
    <property type="entry name" value="CYTOCHROME_P450"/>
    <property type="match status" value="1"/>
</dbReference>
<dbReference type="InterPro" id="IPR050182">
    <property type="entry name" value="Cytochrome_P450_fam2"/>
</dbReference>
<keyword evidence="11 14" id="KW-0503">Monooxygenase</keyword>
<dbReference type="GO" id="GO:0005506">
    <property type="term" value="F:iron ion binding"/>
    <property type="evidence" value="ECO:0007669"/>
    <property type="project" value="InterPro"/>
</dbReference>
<evidence type="ECO:0000256" key="8">
    <source>
        <dbReference type="ARBA" id="ARBA00022848"/>
    </source>
</evidence>
<dbReference type="PRINTS" id="PR00463">
    <property type="entry name" value="EP450I"/>
</dbReference>
<keyword evidence="8" id="KW-0492">Microsome</keyword>
<dbReference type="GO" id="GO:0019373">
    <property type="term" value="P:epoxygenase P450 pathway"/>
    <property type="evidence" value="ECO:0007669"/>
    <property type="project" value="TreeGrafter"/>
</dbReference>
<feature type="binding site" description="axial binding residue" evidence="13">
    <location>
        <position position="300"/>
    </location>
    <ligand>
        <name>heme</name>
        <dbReference type="ChEBI" id="CHEBI:30413"/>
    </ligand>
    <ligandPart>
        <name>Fe</name>
        <dbReference type="ChEBI" id="CHEBI:18248"/>
    </ligandPart>
</feature>
<evidence type="ECO:0000256" key="11">
    <source>
        <dbReference type="ARBA" id="ARBA00023033"/>
    </source>
</evidence>
<dbReference type="SUPFAM" id="SSF48264">
    <property type="entry name" value="Cytochrome P450"/>
    <property type="match status" value="1"/>
</dbReference>
<accession>A0A8T2JU87</accession>
<dbReference type="GO" id="GO:0016712">
    <property type="term" value="F:oxidoreductase activity, acting on paired donors, with incorporation or reduction of molecular oxygen, reduced flavin or flavoprotein as one donor, and incorporation of one atom of oxygen"/>
    <property type="evidence" value="ECO:0007669"/>
    <property type="project" value="InterPro"/>
</dbReference>
<dbReference type="GO" id="GO:0006805">
    <property type="term" value="P:xenobiotic metabolic process"/>
    <property type="evidence" value="ECO:0007669"/>
    <property type="project" value="TreeGrafter"/>
</dbReference>
<evidence type="ECO:0000256" key="7">
    <source>
        <dbReference type="ARBA" id="ARBA00022824"/>
    </source>
</evidence>